<feature type="region of interest" description="Disordered" evidence="1">
    <location>
        <begin position="120"/>
        <end position="146"/>
    </location>
</feature>
<dbReference type="Proteomes" id="UP000799324">
    <property type="component" value="Unassembled WGS sequence"/>
</dbReference>
<name>A0A6A6SNJ6_9PLEO</name>
<reference evidence="2" key="1">
    <citation type="journal article" date="2020" name="Stud. Mycol.">
        <title>101 Dothideomycetes genomes: a test case for predicting lifestyles and emergence of pathogens.</title>
        <authorList>
            <person name="Haridas S."/>
            <person name="Albert R."/>
            <person name="Binder M."/>
            <person name="Bloem J."/>
            <person name="Labutti K."/>
            <person name="Salamov A."/>
            <person name="Andreopoulos B."/>
            <person name="Baker S."/>
            <person name="Barry K."/>
            <person name="Bills G."/>
            <person name="Bluhm B."/>
            <person name="Cannon C."/>
            <person name="Castanera R."/>
            <person name="Culley D."/>
            <person name="Daum C."/>
            <person name="Ezra D."/>
            <person name="Gonzalez J."/>
            <person name="Henrissat B."/>
            <person name="Kuo A."/>
            <person name="Liang C."/>
            <person name="Lipzen A."/>
            <person name="Lutzoni F."/>
            <person name="Magnuson J."/>
            <person name="Mondo S."/>
            <person name="Nolan M."/>
            <person name="Ohm R."/>
            <person name="Pangilinan J."/>
            <person name="Park H.-J."/>
            <person name="Ramirez L."/>
            <person name="Alfaro M."/>
            <person name="Sun H."/>
            <person name="Tritt A."/>
            <person name="Yoshinaga Y."/>
            <person name="Zwiers L.-H."/>
            <person name="Turgeon B."/>
            <person name="Goodwin S."/>
            <person name="Spatafora J."/>
            <person name="Crous P."/>
            <person name="Grigoriev I."/>
        </authorList>
    </citation>
    <scope>NUCLEOTIDE SEQUENCE</scope>
    <source>
        <strain evidence="2">CBS 122681</strain>
    </source>
</reference>
<sequence>MIKPTPAPTRTFILRPTPVHQSWLLACLPSSKTRTIGVYEIIDSGDAGVQSPQKLRYYIDTAAEYKSPFWPFNGTQVVAIHDASTDHEDIIKRKAKPGVKIWMYHGMLARHMCSVGSIRVRGTPRNGATTSDKSTEKLAAETDLDEEKDTELSLGSGLGHGQWQDILTEKALGIFDDSRPYVWEPKVVWNATDDWESILLEDGVPEKRKVEGGGLFLKGRKDKTLAWYKPRPARWIDRGIHGDGKDVGVVGFCADAKEFSEDTVRHVLLCAVALEEQIMASAGFHPGKYHGHWDGF</sequence>
<evidence type="ECO:0000256" key="1">
    <source>
        <dbReference type="SAM" id="MobiDB-lite"/>
    </source>
</evidence>
<accession>A0A6A6SNJ6</accession>
<dbReference type="PROSITE" id="PS51257">
    <property type="entry name" value="PROKAR_LIPOPROTEIN"/>
    <property type="match status" value="1"/>
</dbReference>
<dbReference type="OrthoDB" id="3798937at2759"/>
<protein>
    <submittedName>
        <fullName evidence="2">Uncharacterized protein</fullName>
    </submittedName>
</protein>
<dbReference type="AlphaFoldDB" id="A0A6A6SNJ6"/>
<keyword evidence="3" id="KW-1185">Reference proteome</keyword>
<evidence type="ECO:0000313" key="3">
    <source>
        <dbReference type="Proteomes" id="UP000799324"/>
    </source>
</evidence>
<evidence type="ECO:0000313" key="2">
    <source>
        <dbReference type="EMBL" id="KAF2648183.1"/>
    </source>
</evidence>
<organism evidence="2 3">
    <name type="scientific">Lophiostoma macrostomum CBS 122681</name>
    <dbReference type="NCBI Taxonomy" id="1314788"/>
    <lineage>
        <taxon>Eukaryota</taxon>
        <taxon>Fungi</taxon>
        <taxon>Dikarya</taxon>
        <taxon>Ascomycota</taxon>
        <taxon>Pezizomycotina</taxon>
        <taxon>Dothideomycetes</taxon>
        <taxon>Pleosporomycetidae</taxon>
        <taxon>Pleosporales</taxon>
        <taxon>Lophiostomataceae</taxon>
        <taxon>Lophiostoma</taxon>
    </lineage>
</organism>
<gene>
    <name evidence="2" type="ORF">K491DRAFT_699096</name>
</gene>
<proteinExistence type="predicted"/>
<dbReference type="EMBL" id="MU004552">
    <property type="protein sequence ID" value="KAF2648183.1"/>
    <property type="molecule type" value="Genomic_DNA"/>
</dbReference>